<evidence type="ECO:0000313" key="2">
    <source>
        <dbReference type="Proteomes" id="UP000324222"/>
    </source>
</evidence>
<proteinExistence type="predicted"/>
<evidence type="ECO:0000313" key="1">
    <source>
        <dbReference type="EMBL" id="MPC81845.1"/>
    </source>
</evidence>
<organism evidence="1 2">
    <name type="scientific">Portunus trituberculatus</name>
    <name type="common">Swimming crab</name>
    <name type="synonym">Neptunus trituberculatus</name>
    <dbReference type="NCBI Taxonomy" id="210409"/>
    <lineage>
        <taxon>Eukaryota</taxon>
        <taxon>Metazoa</taxon>
        <taxon>Ecdysozoa</taxon>
        <taxon>Arthropoda</taxon>
        <taxon>Crustacea</taxon>
        <taxon>Multicrustacea</taxon>
        <taxon>Malacostraca</taxon>
        <taxon>Eumalacostraca</taxon>
        <taxon>Eucarida</taxon>
        <taxon>Decapoda</taxon>
        <taxon>Pleocyemata</taxon>
        <taxon>Brachyura</taxon>
        <taxon>Eubrachyura</taxon>
        <taxon>Portunoidea</taxon>
        <taxon>Portunidae</taxon>
        <taxon>Portuninae</taxon>
        <taxon>Portunus</taxon>
    </lineage>
</organism>
<name>A0A5B7IHW2_PORTR</name>
<protein>
    <submittedName>
        <fullName evidence="1">Uncharacterized protein</fullName>
    </submittedName>
</protein>
<comment type="caution">
    <text evidence="1">The sequence shown here is derived from an EMBL/GenBank/DDBJ whole genome shotgun (WGS) entry which is preliminary data.</text>
</comment>
<reference evidence="1 2" key="1">
    <citation type="submission" date="2019-05" db="EMBL/GenBank/DDBJ databases">
        <title>Another draft genome of Portunus trituberculatus and its Hox gene families provides insights of decapod evolution.</title>
        <authorList>
            <person name="Jeong J.-H."/>
            <person name="Song I."/>
            <person name="Kim S."/>
            <person name="Choi T."/>
            <person name="Kim D."/>
            <person name="Ryu S."/>
            <person name="Kim W."/>
        </authorList>
    </citation>
    <scope>NUCLEOTIDE SEQUENCE [LARGE SCALE GENOMIC DNA]</scope>
    <source>
        <tissue evidence="1">Muscle</tissue>
    </source>
</reference>
<gene>
    <name evidence="1" type="ORF">E2C01_076481</name>
</gene>
<keyword evidence="2" id="KW-1185">Reference proteome</keyword>
<dbReference type="EMBL" id="VSRR010058171">
    <property type="protein sequence ID" value="MPC81845.1"/>
    <property type="molecule type" value="Genomic_DNA"/>
</dbReference>
<accession>A0A5B7IHW2</accession>
<dbReference type="AlphaFoldDB" id="A0A5B7IHW2"/>
<dbReference type="Proteomes" id="UP000324222">
    <property type="component" value="Unassembled WGS sequence"/>
</dbReference>
<sequence>MTPLTLEAQGHKDTELSTVYIPQVFPGTHLSTSRKDEQRSDC</sequence>